<evidence type="ECO:0000256" key="1">
    <source>
        <dbReference type="ARBA" id="ARBA00022612"/>
    </source>
</evidence>
<gene>
    <name evidence="5" type="ORF">ABRY94_11775</name>
</gene>
<keyword evidence="2 5" id="KW-0645">Protease</keyword>
<evidence type="ECO:0000313" key="5">
    <source>
        <dbReference type="EMBL" id="XDJ68744.1"/>
    </source>
</evidence>
<feature type="domain" description="Prohead serine protease" evidence="4">
    <location>
        <begin position="49"/>
        <end position="152"/>
    </location>
</feature>
<evidence type="ECO:0000256" key="2">
    <source>
        <dbReference type="ARBA" id="ARBA00022670"/>
    </source>
</evidence>
<evidence type="ECO:0000259" key="4">
    <source>
        <dbReference type="Pfam" id="PF04586"/>
    </source>
</evidence>
<dbReference type="RefSeq" id="WP_368655404.1">
    <property type="nucleotide sequence ID" value="NZ_CP158262.1"/>
</dbReference>
<dbReference type="GO" id="GO:0008233">
    <property type="term" value="F:peptidase activity"/>
    <property type="evidence" value="ECO:0007669"/>
    <property type="project" value="UniProtKB-KW"/>
</dbReference>
<dbReference type="AlphaFoldDB" id="A0AB39EQZ2"/>
<name>A0AB39EQZ2_9BURK</name>
<accession>A0AB39EQZ2</accession>
<keyword evidence="3" id="KW-0378">Hydrolase</keyword>
<organism evidence="5">
    <name type="scientific">Castellaniella ginsengisoli</name>
    <dbReference type="NCBI Taxonomy" id="546114"/>
    <lineage>
        <taxon>Bacteria</taxon>
        <taxon>Pseudomonadati</taxon>
        <taxon>Pseudomonadota</taxon>
        <taxon>Betaproteobacteria</taxon>
        <taxon>Burkholderiales</taxon>
        <taxon>Alcaligenaceae</taxon>
        <taxon>Castellaniella</taxon>
    </lineage>
</organism>
<protein>
    <submittedName>
        <fullName evidence="5">HK97 family phage prohead protease</fullName>
    </submittedName>
</protein>
<evidence type="ECO:0000256" key="3">
    <source>
        <dbReference type="ARBA" id="ARBA00022801"/>
    </source>
</evidence>
<keyword evidence="1" id="KW-1188">Viral release from host cell</keyword>
<dbReference type="InterPro" id="IPR054613">
    <property type="entry name" value="Peptidase_S78_dom"/>
</dbReference>
<proteinExistence type="predicted"/>
<dbReference type="Pfam" id="PF04586">
    <property type="entry name" value="Peptidase_S78"/>
    <property type="match status" value="1"/>
</dbReference>
<sequence>MNVQRAYSLFEVKALDDEKRTFSGWATTPTPDRMGDVVDPMGAKFKNPLVLLHQHDRYSPIGLVRFEKPTAKGIQFEAEIPAIEDEGSLKDRVDTAWGEIKHGLIRAVSIGFRALKYAFRDDGGIDFQEVEIYELSTVSVPANADALISAVKSMDGRPLSRDLLEQIKTLDFASRRSSPVQLIAPQTKNLNGAVRLIRP</sequence>
<dbReference type="GO" id="GO:0006508">
    <property type="term" value="P:proteolysis"/>
    <property type="evidence" value="ECO:0007669"/>
    <property type="project" value="UniProtKB-KW"/>
</dbReference>
<reference evidence="5" key="1">
    <citation type="submission" date="2024-05" db="EMBL/GenBank/DDBJ databases">
        <authorList>
            <person name="Luo Y.-C."/>
            <person name="Nicholds J."/>
            <person name="Mortimer T."/>
            <person name="Maboni G."/>
        </authorList>
    </citation>
    <scope>NUCLEOTIDE SEQUENCE</scope>
    <source>
        <strain evidence="5">144863</strain>
    </source>
</reference>
<dbReference type="EMBL" id="CP158262">
    <property type="protein sequence ID" value="XDJ68744.1"/>
    <property type="molecule type" value="Genomic_DNA"/>
</dbReference>